<evidence type="ECO:0000313" key="2">
    <source>
        <dbReference type="Proteomes" id="UP001158576"/>
    </source>
</evidence>
<keyword evidence="2" id="KW-1185">Reference proteome</keyword>
<dbReference type="Proteomes" id="UP001158576">
    <property type="component" value="Chromosome XSR"/>
</dbReference>
<dbReference type="EMBL" id="OU015569">
    <property type="protein sequence ID" value="CAG5098716.1"/>
    <property type="molecule type" value="Genomic_DNA"/>
</dbReference>
<accession>A0ABN7SJD3</accession>
<gene>
    <name evidence="1" type="ORF">OKIOD_LOCUS7470</name>
</gene>
<reference evidence="1 2" key="1">
    <citation type="submission" date="2021-04" db="EMBL/GenBank/DDBJ databases">
        <authorList>
            <person name="Bliznina A."/>
        </authorList>
    </citation>
    <scope>NUCLEOTIDE SEQUENCE [LARGE SCALE GENOMIC DNA]</scope>
</reference>
<evidence type="ECO:0000313" key="1">
    <source>
        <dbReference type="EMBL" id="CAG5098716.1"/>
    </source>
</evidence>
<sequence length="229" mass="26499">MRRDKRENKAQSKGTRPAFIVAERSAPKGLEGIKKEKSSIITAINATNNRAARKGKLPAANQIFETGKEKRRFRKSATNAPLLRTKRISLAHEIMVNKWLMEEHEVKELSDAFRDDTLKRENLLKKYAENLECCRKEKEQQESRQIGSFFEDEASSGELDTDELASDDLKEEKQVRKIVESFTKTNSKVGMNWLKAYYRNVVEKNEKKETGLIFKINELQEAVIRYDLS</sequence>
<organism evidence="1 2">
    <name type="scientific">Oikopleura dioica</name>
    <name type="common">Tunicate</name>
    <dbReference type="NCBI Taxonomy" id="34765"/>
    <lineage>
        <taxon>Eukaryota</taxon>
        <taxon>Metazoa</taxon>
        <taxon>Chordata</taxon>
        <taxon>Tunicata</taxon>
        <taxon>Appendicularia</taxon>
        <taxon>Copelata</taxon>
        <taxon>Oikopleuridae</taxon>
        <taxon>Oikopleura</taxon>
    </lineage>
</organism>
<name>A0ABN7SJD3_OIKDI</name>
<proteinExistence type="predicted"/>
<protein>
    <submittedName>
        <fullName evidence="1">Oidioi.mRNA.OKI2018_I69.XSR.g15912.t1.cds</fullName>
    </submittedName>
</protein>